<feature type="region of interest" description="Disordered" evidence="2">
    <location>
        <begin position="459"/>
        <end position="497"/>
    </location>
</feature>
<feature type="region of interest" description="Disordered" evidence="2">
    <location>
        <begin position="696"/>
        <end position="722"/>
    </location>
</feature>
<sequence>MGLICQLRLGVRSVGSVSEMVGKWYGAVGYKRDALGKMHSEFGSGPRRQKTMRDAAAQTRVLAQETTKTNQALDIISLKRRVKKLEKKANKKTHKLNRLYKIGFSRRIETSDEASLGDQEDASKQRRILDNLDADEGVTLVDETQRRNDLDMFNIGVLDDKEVVAEKEVSNVDPVTTAGEVVTTVGVEVSAAATTLIISMDDITLAKALAALKSAKPMVKEPSVSIRAASTLPKVSVVSTTSTTVTKTTKAKGIVMKEPDETTIRTTTTKDQIMIDEEVAINLEAQLQAELEEEERLALKDRAEGSKTRVERSSKRAGEELEYDKSKKQKLDNKVEAEEDNDQEEVEMKMYMKIVFDDEKLVKAKYGNTRPEEAYEKVLWGDLKMKSYLDTLERLGYVMPYALGVSLILNSLNKNYDQFVQNYNMHSIGKAIAELHAMLKLHEKGIPKKAETPDVLAIREGKIQKDKKKPQGAKGKDKGKNKLAYAPKPKIPPPPKRDNLAKDFVCHYCKEGLRESEKLKHGALSLYVGNGMCATIEAIGSFDLVLPSGLMIVLDKCHYAPTISRGVVLISHLVNNSYIHTFTNYGIFVSKDNVFYFIAIPHDGHEKALKFSCLRVWGCEALVKQDTPNKLDPRSIKCIFVGYPKETTGYYFYYPLENMIFVARNAEFFENSLMVQEASGSRRLLESSRSDEGLELIQKEDTQPFKNTSKVRNEVTPIKVEP</sequence>
<feature type="region of interest" description="Disordered" evidence="2">
    <location>
        <begin position="302"/>
        <end position="342"/>
    </location>
</feature>
<evidence type="ECO:0000256" key="1">
    <source>
        <dbReference type="SAM" id="Coils"/>
    </source>
</evidence>
<keyword evidence="1" id="KW-0175">Coiled coil</keyword>
<dbReference type="Pfam" id="PF25597">
    <property type="entry name" value="SH3_retrovirus"/>
    <property type="match status" value="1"/>
</dbReference>
<dbReference type="EMBL" id="BKCJ010007743">
    <property type="protein sequence ID" value="GEU78788.1"/>
    <property type="molecule type" value="Genomic_DNA"/>
</dbReference>
<feature type="compositionally biased region" description="Basic and acidic residues" evidence="2">
    <location>
        <begin position="302"/>
        <end position="336"/>
    </location>
</feature>
<dbReference type="InterPro" id="IPR057670">
    <property type="entry name" value="SH3_retrovirus"/>
</dbReference>
<gene>
    <name evidence="4" type="ORF">Tci_050766</name>
</gene>
<proteinExistence type="predicted"/>
<accession>A0A6L2MXS6</accession>
<evidence type="ECO:0000259" key="3">
    <source>
        <dbReference type="Pfam" id="PF25597"/>
    </source>
</evidence>
<protein>
    <submittedName>
        <fullName evidence="4">Zinc finger, CCHC-type</fullName>
    </submittedName>
</protein>
<dbReference type="AlphaFoldDB" id="A0A6L2MXS6"/>
<comment type="caution">
    <text evidence="4">The sequence shown here is derived from an EMBL/GenBank/DDBJ whole genome shotgun (WGS) entry which is preliminary data.</text>
</comment>
<evidence type="ECO:0000313" key="4">
    <source>
        <dbReference type="EMBL" id="GEU78788.1"/>
    </source>
</evidence>
<feature type="domain" description="Retroviral polymerase SH3-like" evidence="3">
    <location>
        <begin position="619"/>
        <end position="672"/>
    </location>
</feature>
<feature type="coiled-coil region" evidence="1">
    <location>
        <begin position="68"/>
        <end position="102"/>
    </location>
</feature>
<organism evidence="4">
    <name type="scientific">Tanacetum cinerariifolium</name>
    <name type="common">Dalmatian daisy</name>
    <name type="synonym">Chrysanthemum cinerariifolium</name>
    <dbReference type="NCBI Taxonomy" id="118510"/>
    <lineage>
        <taxon>Eukaryota</taxon>
        <taxon>Viridiplantae</taxon>
        <taxon>Streptophyta</taxon>
        <taxon>Embryophyta</taxon>
        <taxon>Tracheophyta</taxon>
        <taxon>Spermatophyta</taxon>
        <taxon>Magnoliopsida</taxon>
        <taxon>eudicotyledons</taxon>
        <taxon>Gunneridae</taxon>
        <taxon>Pentapetalae</taxon>
        <taxon>asterids</taxon>
        <taxon>campanulids</taxon>
        <taxon>Asterales</taxon>
        <taxon>Asteraceae</taxon>
        <taxon>Asteroideae</taxon>
        <taxon>Anthemideae</taxon>
        <taxon>Anthemidinae</taxon>
        <taxon>Tanacetum</taxon>
    </lineage>
</organism>
<name>A0A6L2MXS6_TANCI</name>
<reference evidence="4" key="1">
    <citation type="journal article" date="2019" name="Sci. Rep.">
        <title>Draft genome of Tanacetum cinerariifolium, the natural source of mosquito coil.</title>
        <authorList>
            <person name="Yamashiro T."/>
            <person name="Shiraishi A."/>
            <person name="Satake H."/>
            <person name="Nakayama K."/>
        </authorList>
    </citation>
    <scope>NUCLEOTIDE SEQUENCE</scope>
</reference>
<evidence type="ECO:0000256" key="2">
    <source>
        <dbReference type="SAM" id="MobiDB-lite"/>
    </source>
</evidence>